<sequence>MTFSPSFYFYFLLAALVSERSDQRLLSVMQRNAVGNKPHLRPRAHGRAAHGDRPSRLGQPPSRARGHTGGRPKGPVVVEDGTIPAALISPFQASQPQAGQHSATVVRTSVSGPSQQQMLFYSSVQRRGGVFTKSEYETKAQLARTGVLPNSIAYRKRARAALEEKNGNPRRCRAVLPACSWRRRSKMYGRPKRLWKAKRRMRIALPRTTARAVSRNKSIFFLNL</sequence>
<evidence type="ECO:0000256" key="1">
    <source>
        <dbReference type="SAM" id="MobiDB-lite"/>
    </source>
</evidence>
<evidence type="ECO:0000313" key="3">
    <source>
        <dbReference type="Proteomes" id="UP000031737"/>
    </source>
</evidence>
<protein>
    <submittedName>
        <fullName evidence="2">Uncharacterized protein</fullName>
    </submittedName>
</protein>
<reference evidence="2 3" key="1">
    <citation type="submission" date="2013-07" db="EMBL/GenBank/DDBJ databases">
        <authorList>
            <person name="Stoco P.H."/>
            <person name="Wagner G."/>
            <person name="Gerber A."/>
            <person name="Zaha A."/>
            <person name="Thompson C."/>
            <person name="Bartholomeu D.C."/>
            <person name="Luckemeyer D.D."/>
            <person name="Bahia D."/>
            <person name="Loreto E."/>
            <person name="Prestes E.B."/>
            <person name="Lima F.M."/>
            <person name="Rodrigues-Luiz G."/>
            <person name="Vallejo G.A."/>
            <person name="Filho J.F."/>
            <person name="Monteiro K.M."/>
            <person name="Tyler K.M."/>
            <person name="de Almeida L.G."/>
            <person name="Ortiz M.F."/>
            <person name="Siervo M.A."/>
            <person name="de Moraes M.H."/>
            <person name="Cunha O.L."/>
            <person name="Mendonca-Neto R."/>
            <person name="Silva R."/>
            <person name="Teixeira S.M."/>
            <person name="Murta S.M."/>
            <person name="Sincero T.C."/>
            <person name="Mendes T.A."/>
            <person name="Urmenyi T.P."/>
            <person name="Silva V.G."/>
            <person name="da Rocha W.D."/>
            <person name="Andersson B."/>
            <person name="Romanha A.J."/>
            <person name="Steindel M."/>
            <person name="de Vasconcelos A.T."/>
            <person name="Grisard E.C."/>
        </authorList>
    </citation>
    <scope>NUCLEOTIDE SEQUENCE [LARGE SCALE GENOMIC DNA]</scope>
    <source>
        <strain evidence="2 3">SC58</strain>
    </source>
</reference>
<accession>A0A061IZ34</accession>
<keyword evidence="3" id="KW-1185">Reference proteome</keyword>
<dbReference type="Proteomes" id="UP000031737">
    <property type="component" value="Unassembled WGS sequence"/>
</dbReference>
<dbReference type="OrthoDB" id="263775at2759"/>
<organism evidence="2 3">
    <name type="scientific">Trypanosoma rangeli SC58</name>
    <dbReference type="NCBI Taxonomy" id="429131"/>
    <lineage>
        <taxon>Eukaryota</taxon>
        <taxon>Discoba</taxon>
        <taxon>Euglenozoa</taxon>
        <taxon>Kinetoplastea</taxon>
        <taxon>Metakinetoplastina</taxon>
        <taxon>Trypanosomatida</taxon>
        <taxon>Trypanosomatidae</taxon>
        <taxon>Trypanosoma</taxon>
        <taxon>Herpetosoma</taxon>
    </lineage>
</organism>
<dbReference type="AlphaFoldDB" id="A0A061IZ34"/>
<comment type="caution">
    <text evidence="2">The sequence shown here is derived from an EMBL/GenBank/DDBJ whole genome shotgun (WGS) entry which is preliminary data.</text>
</comment>
<feature type="region of interest" description="Disordered" evidence="1">
    <location>
        <begin position="36"/>
        <end position="76"/>
    </location>
</feature>
<feature type="compositionally biased region" description="Basic residues" evidence="1">
    <location>
        <begin position="38"/>
        <end position="48"/>
    </location>
</feature>
<dbReference type="EMBL" id="AUPL01004362">
    <property type="protein sequence ID" value="ESL07944.1"/>
    <property type="molecule type" value="Genomic_DNA"/>
</dbReference>
<dbReference type="VEuPathDB" id="TriTrypDB:TRSC58_04362"/>
<name>A0A061IZ34_TRYRA</name>
<proteinExistence type="predicted"/>
<evidence type="ECO:0000313" key="2">
    <source>
        <dbReference type="EMBL" id="ESL07944.1"/>
    </source>
</evidence>
<gene>
    <name evidence="2" type="ORF">TRSC58_04362</name>
</gene>